<feature type="domain" description="Methylamine utilisation protein MauE" evidence="6">
    <location>
        <begin position="1"/>
        <end position="131"/>
    </location>
</feature>
<dbReference type="GO" id="GO:0030416">
    <property type="term" value="P:methylamine metabolic process"/>
    <property type="evidence" value="ECO:0007669"/>
    <property type="project" value="InterPro"/>
</dbReference>
<proteinExistence type="predicted"/>
<name>A0A235F5P8_9BACL</name>
<comment type="caution">
    <text evidence="7">The sequence shown here is derived from an EMBL/GenBank/DDBJ whole genome shotgun (WGS) entry which is preliminary data.</text>
</comment>
<dbReference type="InterPro" id="IPR009908">
    <property type="entry name" value="Methylamine_util_MauE"/>
</dbReference>
<dbReference type="Proteomes" id="UP000215059">
    <property type="component" value="Unassembled WGS sequence"/>
</dbReference>
<dbReference type="RefSeq" id="WP_094253617.1">
    <property type="nucleotide sequence ID" value="NZ_JBHLXL010000002.1"/>
</dbReference>
<evidence type="ECO:0000256" key="1">
    <source>
        <dbReference type="ARBA" id="ARBA00004141"/>
    </source>
</evidence>
<dbReference type="EMBL" id="NOII01000011">
    <property type="protein sequence ID" value="OYD56601.1"/>
    <property type="molecule type" value="Genomic_DNA"/>
</dbReference>
<evidence type="ECO:0000259" key="6">
    <source>
        <dbReference type="Pfam" id="PF07291"/>
    </source>
</evidence>
<evidence type="ECO:0000256" key="2">
    <source>
        <dbReference type="ARBA" id="ARBA00022692"/>
    </source>
</evidence>
<keyword evidence="8" id="KW-1185">Reference proteome</keyword>
<evidence type="ECO:0000313" key="7">
    <source>
        <dbReference type="EMBL" id="OYD56601.1"/>
    </source>
</evidence>
<keyword evidence="2 5" id="KW-0812">Transmembrane</keyword>
<protein>
    <recommendedName>
        <fullName evidence="6">Methylamine utilisation protein MauE domain-containing protein</fullName>
    </recommendedName>
</protein>
<feature type="transmembrane region" description="Helical" evidence="5">
    <location>
        <begin position="138"/>
        <end position="159"/>
    </location>
</feature>
<dbReference type="AlphaFoldDB" id="A0A235F5P8"/>
<comment type="subcellular location">
    <subcellularLocation>
        <location evidence="1">Membrane</location>
        <topology evidence="1">Multi-pass membrane protein</topology>
    </subcellularLocation>
</comment>
<organism evidence="7 8">
    <name type="scientific">Fictibacillus aquaticus</name>
    <dbReference type="NCBI Taxonomy" id="2021314"/>
    <lineage>
        <taxon>Bacteria</taxon>
        <taxon>Bacillati</taxon>
        <taxon>Bacillota</taxon>
        <taxon>Bacilli</taxon>
        <taxon>Bacillales</taxon>
        <taxon>Fictibacillaceae</taxon>
        <taxon>Fictibacillus</taxon>
    </lineage>
</organism>
<accession>A0A235F5P8</accession>
<sequence>MDYLLWLFQITVGIVFVVSSLSKVSKWQEHKRLMQDYQILPAKLVPASAGGLFVFELVIGFSLILNIYPSAILSASILLMGIFTAAILINLLRGRNEISCGCGGVLGNHKISWWLILRNVVITAGLSVSLYIEKEISVISYEYGTLLIMSVILIIVFLTSKNLVNISLKSKELAGER</sequence>
<dbReference type="GO" id="GO:0016020">
    <property type="term" value="C:membrane"/>
    <property type="evidence" value="ECO:0007669"/>
    <property type="project" value="UniProtKB-SubCell"/>
</dbReference>
<gene>
    <name evidence="7" type="ORF">CGZ90_16445</name>
</gene>
<dbReference type="OrthoDB" id="4462029at2"/>
<evidence type="ECO:0000256" key="3">
    <source>
        <dbReference type="ARBA" id="ARBA00022989"/>
    </source>
</evidence>
<feature type="transmembrane region" description="Helical" evidence="5">
    <location>
        <begin position="6"/>
        <end position="24"/>
    </location>
</feature>
<reference evidence="7 8" key="1">
    <citation type="submission" date="2017-07" db="EMBL/GenBank/DDBJ databases">
        <title>Fictibacillus sp. nov. GDSW-R2A3 Genome sequencing and assembly.</title>
        <authorList>
            <person name="Mayilraj S."/>
        </authorList>
    </citation>
    <scope>NUCLEOTIDE SEQUENCE [LARGE SCALE GENOMIC DNA]</scope>
    <source>
        <strain evidence="7 8">GDSW-R2A3</strain>
    </source>
</reference>
<feature type="transmembrane region" description="Helical" evidence="5">
    <location>
        <begin position="71"/>
        <end position="92"/>
    </location>
</feature>
<keyword evidence="3 5" id="KW-1133">Transmembrane helix</keyword>
<keyword evidence="4 5" id="KW-0472">Membrane</keyword>
<feature type="transmembrane region" description="Helical" evidence="5">
    <location>
        <begin position="113"/>
        <end position="132"/>
    </location>
</feature>
<evidence type="ECO:0000256" key="4">
    <source>
        <dbReference type="ARBA" id="ARBA00023136"/>
    </source>
</evidence>
<dbReference type="UniPathway" id="UPA00895"/>
<evidence type="ECO:0000256" key="5">
    <source>
        <dbReference type="SAM" id="Phobius"/>
    </source>
</evidence>
<feature type="transmembrane region" description="Helical" evidence="5">
    <location>
        <begin position="44"/>
        <end position="65"/>
    </location>
</feature>
<dbReference type="Pfam" id="PF07291">
    <property type="entry name" value="MauE"/>
    <property type="match status" value="1"/>
</dbReference>
<evidence type="ECO:0000313" key="8">
    <source>
        <dbReference type="Proteomes" id="UP000215059"/>
    </source>
</evidence>